<sequence length="125" mass="13666">MFHNDSEYSGGWDVQLTFQVTGTELMKIVNFIPNYTNNNYDLSNRNCGNFALDALGQIGVNVAPFWMNTYWYSAGNSYIFGSSPTEIRGPSIGALGEQLFNTPPNRTATKSHAGGSAPKDLGKCD</sequence>
<evidence type="ECO:0000256" key="1">
    <source>
        <dbReference type="SAM" id="MobiDB-lite"/>
    </source>
</evidence>
<dbReference type="KEGG" id="rsi:Runsl_3592"/>
<feature type="region of interest" description="Disordered" evidence="1">
    <location>
        <begin position="100"/>
        <end position="125"/>
    </location>
</feature>
<dbReference type="Gene3D" id="3.90.1720.30">
    <property type="entry name" value="PPPDE domains"/>
    <property type="match status" value="1"/>
</dbReference>
<organism evidence="2 3">
    <name type="scientific">Runella slithyformis (strain ATCC 29530 / DSM 19594 / LMG 11500 / NCIMB 11436 / LSU 4)</name>
    <dbReference type="NCBI Taxonomy" id="761193"/>
    <lineage>
        <taxon>Bacteria</taxon>
        <taxon>Pseudomonadati</taxon>
        <taxon>Bacteroidota</taxon>
        <taxon>Cytophagia</taxon>
        <taxon>Cytophagales</taxon>
        <taxon>Spirosomataceae</taxon>
        <taxon>Runella</taxon>
    </lineage>
</organism>
<dbReference type="EMBL" id="CP002859">
    <property type="protein sequence ID" value="AEI49953.1"/>
    <property type="molecule type" value="Genomic_DNA"/>
</dbReference>
<dbReference type="Proteomes" id="UP000000493">
    <property type="component" value="Chromosome"/>
</dbReference>
<feature type="compositionally biased region" description="Polar residues" evidence="1">
    <location>
        <begin position="100"/>
        <end position="110"/>
    </location>
</feature>
<dbReference type="RefSeq" id="WP_013929256.1">
    <property type="nucleotide sequence ID" value="NC_015703.1"/>
</dbReference>
<reference evidence="2 3" key="2">
    <citation type="journal article" date="2012" name="Stand. Genomic Sci.">
        <title>Complete genome sequence of the aquatic bacterium Runella slithyformis type strain (LSU 4(T)).</title>
        <authorList>
            <person name="Copeland A."/>
            <person name="Zhang X."/>
            <person name="Misra M."/>
            <person name="Lapidus A."/>
            <person name="Nolan M."/>
            <person name="Lucas S."/>
            <person name="Deshpande S."/>
            <person name="Cheng J.F."/>
            <person name="Tapia R."/>
            <person name="Goodwin L.A."/>
            <person name="Pitluck S."/>
            <person name="Liolios K."/>
            <person name="Pagani I."/>
            <person name="Ivanova N."/>
            <person name="Mikhailova N."/>
            <person name="Pati A."/>
            <person name="Chen A."/>
            <person name="Palaniappan K."/>
            <person name="Land M."/>
            <person name="Hauser L."/>
            <person name="Pan C."/>
            <person name="Jeffries C.D."/>
            <person name="Detter J.C."/>
            <person name="Brambilla E.M."/>
            <person name="Rohde M."/>
            <person name="Djao O.D."/>
            <person name="Goker M."/>
            <person name="Sikorski J."/>
            <person name="Tindall B.J."/>
            <person name="Woyke T."/>
            <person name="Bristow J."/>
            <person name="Eisen J.A."/>
            <person name="Markowitz V."/>
            <person name="Hugenholtz P."/>
            <person name="Kyrpides N.C."/>
            <person name="Klenk H.P."/>
            <person name="Mavromatis K."/>
        </authorList>
    </citation>
    <scope>NUCLEOTIDE SEQUENCE [LARGE SCALE GENOMIC DNA]</scope>
    <source>
        <strain evidence="3">ATCC 29530 / DSM 19594 / LMG 11500 / NCIMB 11436 / LSU 4</strain>
    </source>
</reference>
<accession>A0A7U4E6U0</accession>
<protein>
    <submittedName>
        <fullName evidence="2">Uncharacterized protein</fullName>
    </submittedName>
</protein>
<dbReference type="InterPro" id="IPR042266">
    <property type="entry name" value="PPPDE_sf"/>
</dbReference>
<evidence type="ECO:0000313" key="3">
    <source>
        <dbReference type="Proteomes" id="UP000000493"/>
    </source>
</evidence>
<reference evidence="3" key="1">
    <citation type="submission" date="2011-06" db="EMBL/GenBank/DDBJ databases">
        <title>The complete genome of chromosome of Runella slithyformis DSM 19594.</title>
        <authorList>
            <consortium name="US DOE Joint Genome Institute (JGI-PGF)"/>
            <person name="Lucas S."/>
            <person name="Han J."/>
            <person name="Lapidus A."/>
            <person name="Bruce D."/>
            <person name="Goodwin L."/>
            <person name="Pitluck S."/>
            <person name="Peters L."/>
            <person name="Kyrpides N."/>
            <person name="Mavromatis K."/>
            <person name="Ivanova N."/>
            <person name="Ovchinnikova G."/>
            <person name="Zhang X."/>
            <person name="Misra M."/>
            <person name="Detter J.C."/>
            <person name="Tapia R."/>
            <person name="Han C."/>
            <person name="Land M."/>
            <person name="Hauser L."/>
            <person name="Markowitz V."/>
            <person name="Cheng J.-F."/>
            <person name="Hugenholtz P."/>
            <person name="Woyke T."/>
            <person name="Wu D."/>
            <person name="Tindall B."/>
            <person name="Faehrich R."/>
            <person name="Brambilla E."/>
            <person name="Klenk H.-P."/>
            <person name="Eisen J.A."/>
        </authorList>
    </citation>
    <scope>NUCLEOTIDE SEQUENCE [LARGE SCALE GENOMIC DNA]</scope>
    <source>
        <strain evidence="3">ATCC 29530 / DSM 19594 / LMG 11500 / NCIMB 11436 / LSU 4</strain>
    </source>
</reference>
<keyword evidence="3" id="KW-1185">Reference proteome</keyword>
<dbReference type="AlphaFoldDB" id="A0A7U4E6U0"/>
<proteinExistence type="predicted"/>
<name>A0A7U4E6U0_RUNSL</name>
<evidence type="ECO:0000313" key="2">
    <source>
        <dbReference type="EMBL" id="AEI49953.1"/>
    </source>
</evidence>
<gene>
    <name evidence="2" type="ordered locus">Runsl_3592</name>
</gene>